<organism evidence="3 4">
    <name type="scientific">Aspergillus avenaceus</name>
    <dbReference type="NCBI Taxonomy" id="36643"/>
    <lineage>
        <taxon>Eukaryota</taxon>
        <taxon>Fungi</taxon>
        <taxon>Dikarya</taxon>
        <taxon>Ascomycota</taxon>
        <taxon>Pezizomycotina</taxon>
        <taxon>Eurotiomycetes</taxon>
        <taxon>Eurotiomycetidae</taxon>
        <taxon>Eurotiales</taxon>
        <taxon>Aspergillaceae</taxon>
        <taxon>Aspergillus</taxon>
        <taxon>Aspergillus subgen. Circumdati</taxon>
    </lineage>
</organism>
<sequence length="801" mass="90096">MSSERSVPPNPTRDPRLANRALPTKSAPIDIPPRRPSTAHDDTSDDKFILRLSQLVQEAVQTCSLKSEREVLEKKKTTTEGLLRKAKNHSSFPSTTAFFHQTWTDEDARLTRVDGALKEHQSRYEALEKRLKENWNTTVSSSVSDEHLAQLKQEVETTKQAANKSKDESASLRQQNRSLEDTLRSLQGRMTILEKSVENHSASLVKQGKDNTSRFEQFSSELEKHLEGASSKLEESISTKLKTESVEWHQQRTSLGTEIETLHSAQQVLTGTVGQLTRVIGEQRQEVSNIKPLNQRLDVINARLDSLGTMKTASAVNNEQPSQVQSLEGMIGDLRQVHEMKDELQFSTMDEISKMLNGTTEELNDVKSSHKKLEEALKALQDGVPATGLKELAGLSGSLQTTQRLVDSIKVGLLSLETRYNSLTTEPLARNMVIAMQEMYPSAGQLIEQTSALRMQVDRELTLLKGSIETVGQNQHAFARQVQQDAALRLEELNRLRNDHSGLSQSLKPLWERYNAQGHSPNQEDLRKVQAEFNTLSAKLETYIANIDEQMDSKKKQDELLLKNIRGERDNLTGRVDNLAISVDKLVNEVEGMQTANTSNLNKVESHAGDIQLLRDGIHELKEATSNQHQTFLEQYQGMKESHGTHGTDIASLLERISELEHSEKTRYQELHEQLDKLREAVEAKVFPSGNASPDVVYVQPQLPKEESPTGPERTARIFSMAETNPTLALREKKRKKKRSRPSGLSEDERLLHRSASPRSFSSPASPLGIEGTPLDHSRRMKKKKKKRKIQSSTEPITLDD</sequence>
<dbReference type="Proteomes" id="UP000325780">
    <property type="component" value="Unassembled WGS sequence"/>
</dbReference>
<gene>
    <name evidence="3" type="ORF">BDV25DRAFT_128001</name>
</gene>
<reference evidence="3 4" key="1">
    <citation type="submission" date="2019-04" db="EMBL/GenBank/DDBJ databases">
        <title>Friends and foes A comparative genomics study of 23 Aspergillus species from section Flavi.</title>
        <authorList>
            <consortium name="DOE Joint Genome Institute"/>
            <person name="Kjaerbolling I."/>
            <person name="Vesth T."/>
            <person name="Frisvad J.C."/>
            <person name="Nybo J.L."/>
            <person name="Theobald S."/>
            <person name="Kildgaard S."/>
            <person name="Isbrandt T."/>
            <person name="Kuo A."/>
            <person name="Sato A."/>
            <person name="Lyhne E.K."/>
            <person name="Kogle M.E."/>
            <person name="Wiebenga A."/>
            <person name="Kun R.S."/>
            <person name="Lubbers R.J."/>
            <person name="Makela M.R."/>
            <person name="Barry K."/>
            <person name="Chovatia M."/>
            <person name="Clum A."/>
            <person name="Daum C."/>
            <person name="Haridas S."/>
            <person name="He G."/>
            <person name="LaButti K."/>
            <person name="Lipzen A."/>
            <person name="Mondo S."/>
            <person name="Riley R."/>
            <person name="Salamov A."/>
            <person name="Simmons B.A."/>
            <person name="Magnuson J.K."/>
            <person name="Henrissat B."/>
            <person name="Mortensen U.H."/>
            <person name="Larsen T.O."/>
            <person name="Devries R.P."/>
            <person name="Grigoriev I.V."/>
            <person name="Machida M."/>
            <person name="Baker S.E."/>
            <person name="Andersen M.R."/>
        </authorList>
    </citation>
    <scope>NUCLEOTIDE SEQUENCE [LARGE SCALE GENOMIC DNA]</scope>
    <source>
        <strain evidence="3 4">IBT 18842</strain>
    </source>
</reference>
<evidence type="ECO:0000256" key="2">
    <source>
        <dbReference type="SAM" id="MobiDB-lite"/>
    </source>
</evidence>
<protein>
    <recommendedName>
        <fullName evidence="5">Paramyosin</fullName>
    </recommendedName>
</protein>
<proteinExistence type="predicted"/>
<feature type="region of interest" description="Disordered" evidence="2">
    <location>
        <begin position="157"/>
        <end position="178"/>
    </location>
</feature>
<feature type="region of interest" description="Disordered" evidence="2">
    <location>
        <begin position="701"/>
        <end position="801"/>
    </location>
</feature>
<name>A0A5N6U1M8_ASPAV</name>
<evidence type="ECO:0008006" key="5">
    <source>
        <dbReference type="Google" id="ProtNLM"/>
    </source>
</evidence>
<feature type="coiled-coil region" evidence="1">
    <location>
        <begin position="356"/>
        <end position="383"/>
    </location>
</feature>
<evidence type="ECO:0000313" key="4">
    <source>
        <dbReference type="Proteomes" id="UP000325780"/>
    </source>
</evidence>
<keyword evidence="1" id="KW-0175">Coiled coil</keyword>
<feature type="compositionally biased region" description="Low complexity" evidence="2">
    <location>
        <begin position="754"/>
        <end position="767"/>
    </location>
</feature>
<feature type="region of interest" description="Disordered" evidence="2">
    <location>
        <begin position="1"/>
        <end position="44"/>
    </location>
</feature>
<dbReference type="OrthoDB" id="3438382at2759"/>
<dbReference type="AlphaFoldDB" id="A0A5N6U1M8"/>
<accession>A0A5N6U1M8</accession>
<evidence type="ECO:0000256" key="1">
    <source>
        <dbReference type="SAM" id="Coils"/>
    </source>
</evidence>
<keyword evidence="4" id="KW-1185">Reference proteome</keyword>
<dbReference type="EMBL" id="ML742053">
    <property type="protein sequence ID" value="KAE8152442.1"/>
    <property type="molecule type" value="Genomic_DNA"/>
</dbReference>
<evidence type="ECO:0000313" key="3">
    <source>
        <dbReference type="EMBL" id="KAE8152442.1"/>
    </source>
</evidence>
<feature type="compositionally biased region" description="Basic residues" evidence="2">
    <location>
        <begin position="779"/>
        <end position="790"/>
    </location>
</feature>
<feature type="compositionally biased region" description="Polar residues" evidence="2">
    <location>
        <begin position="791"/>
        <end position="801"/>
    </location>
</feature>
<feature type="compositionally biased region" description="Basic residues" evidence="2">
    <location>
        <begin position="732"/>
        <end position="741"/>
    </location>
</feature>